<protein>
    <submittedName>
        <fullName evidence="9">Phenol 2-monooxygenase</fullName>
    </submittedName>
</protein>
<dbReference type="PANTHER" id="PTHR46300">
    <property type="entry name" value="P450, PUTATIVE (EUROFUNG)-RELATED-RELATED"/>
    <property type="match status" value="1"/>
</dbReference>
<dbReference type="InterPro" id="IPR050364">
    <property type="entry name" value="Cytochrome_P450_fung"/>
</dbReference>
<sequence>MEDDIVKTDLLIVGAGPAGAALACFLAAHGRTGIMISAACGCAETPRAHITNMAALECLRDIGLDKQCIDAAVAGHNMTHTRWCHSMAGEEYARLYSWGNDPKRKGDYDAASPCDHVDLPQTDLEPILTRRAVLKGWTLRFNTSFLSFSRPSRDSDIIISQIRDNVTNKTFKIQSRFLFGCDGARSQVIRELGIPLIKKPGQGLALNVLLKADLSHLVTNRTGNLHWVFQPEKTHPPWGWACIVRMVRPWNEWMFIFLPAPGADVKADDMMASNEEYIARARDMIGDDSVDIEILDVSKWWINETVAEYYSDGNIFCLGDAVHRHPPFNGLGSNTCIQDAYNLAWKISYVMSGQAGPGLLDTYSIERQPVGVDIITRANQGLRDHHPWMKAIGMTESDVEKRKAVLAEFEDKGEVGRRRRQQFYDGIENTGTEFHGLGIEMNQQYRSGAVYLDDETPDTTPQFPEDAVRQRLITTYPGMRLPHAWLNTRVPGKKFSTIDLAGKGCFCLITGPGGQPWKDAADKVSHKVNVGIKSFSIGWKEDYEDVYRDWARYREVEEEGCVLVRPDRFVAWRSKGMIQNPEAKLEDYGDIFSLKVGPATSIVISSPRLIKQLVDKKSNLYSRRPPSFVGNGIISNGDHLLLMQYSDRWRTCRKLVHQYFMEQMVLKHHVDVVNAEAVQMLRDFVVQPEGHMKHPKRFSNSIIMSLIYGTRTPDIKTKHMVKLYSLMENWSKVMEAGNTPPVDIFPFLKLVPEKLLGMWRSRAQDVSNEMNALYGEWVEYGIERRRQSGSRDCFLDRVLDQDEEKLGIDRHGIYFLLGTLMEGGSDTTSSLIIAFVHALTKWPEVLRRAQAEMDAVIGEDRTPTWEDYAKLPYIAACVKEAHRWRPVTPLAFPHSLAEDDWVDGMFLPKGSDIFINVFGMHHDERRFPNPDVFDPDHYKGVTALASELANGEYANRDHYGYGSGRRLCPGIHLAERNLFLAFAKLVWAFDISPGRDADGNVIEPDVSNETGYCSGFLVCAEDFPCTITPRSEARVATIMSEYDRARARVFSKYETPKE</sequence>
<dbReference type="Pfam" id="PF00067">
    <property type="entry name" value="p450"/>
    <property type="match status" value="1"/>
</dbReference>
<evidence type="ECO:0000256" key="2">
    <source>
        <dbReference type="ARBA" id="ARBA00022630"/>
    </source>
</evidence>
<dbReference type="Gene3D" id="3.30.9.10">
    <property type="entry name" value="D-Amino Acid Oxidase, subunit A, domain 2"/>
    <property type="match status" value="1"/>
</dbReference>
<keyword evidence="10" id="KW-1185">Reference proteome</keyword>
<evidence type="ECO:0000259" key="8">
    <source>
        <dbReference type="Pfam" id="PF01494"/>
    </source>
</evidence>
<dbReference type="GO" id="GO:0020037">
    <property type="term" value="F:heme binding"/>
    <property type="evidence" value="ECO:0007669"/>
    <property type="project" value="InterPro"/>
</dbReference>
<keyword evidence="7" id="KW-0503">Monooxygenase</keyword>
<dbReference type="Gene3D" id="1.10.630.10">
    <property type="entry name" value="Cytochrome P450"/>
    <property type="match status" value="1"/>
</dbReference>
<dbReference type="GO" id="GO:0071949">
    <property type="term" value="F:FAD binding"/>
    <property type="evidence" value="ECO:0007669"/>
    <property type="project" value="InterPro"/>
</dbReference>
<keyword evidence="5" id="KW-0560">Oxidoreductase</keyword>
<dbReference type="CDD" id="cd11065">
    <property type="entry name" value="CYP64-like"/>
    <property type="match status" value="1"/>
</dbReference>
<dbReference type="SUPFAM" id="SSF51905">
    <property type="entry name" value="FAD/NAD(P)-binding domain"/>
    <property type="match status" value="1"/>
</dbReference>
<keyword evidence="2" id="KW-0285">Flavoprotein</keyword>
<dbReference type="GO" id="GO:0016705">
    <property type="term" value="F:oxidoreductase activity, acting on paired donors, with incorporation or reduction of molecular oxygen"/>
    <property type="evidence" value="ECO:0007669"/>
    <property type="project" value="InterPro"/>
</dbReference>
<name>A0AAN7CL51_9PEZI</name>
<gene>
    <name evidence="9" type="ORF">C7999DRAFT_44166</name>
</gene>
<reference evidence="9" key="2">
    <citation type="submission" date="2023-05" db="EMBL/GenBank/DDBJ databases">
        <authorList>
            <consortium name="Lawrence Berkeley National Laboratory"/>
            <person name="Steindorff A."/>
            <person name="Hensen N."/>
            <person name="Bonometti L."/>
            <person name="Westerberg I."/>
            <person name="Brannstrom I.O."/>
            <person name="Guillou S."/>
            <person name="Cros-Aarteil S."/>
            <person name="Calhoun S."/>
            <person name="Haridas S."/>
            <person name="Kuo A."/>
            <person name="Mondo S."/>
            <person name="Pangilinan J."/>
            <person name="Riley R."/>
            <person name="Labutti K."/>
            <person name="Andreopoulos B."/>
            <person name="Lipzen A."/>
            <person name="Chen C."/>
            <person name="Yanf M."/>
            <person name="Daum C."/>
            <person name="Ng V."/>
            <person name="Clum A."/>
            <person name="Ohm R."/>
            <person name="Martin F."/>
            <person name="Silar P."/>
            <person name="Natvig D."/>
            <person name="Lalanne C."/>
            <person name="Gautier V."/>
            <person name="Ament-Velasquez S.L."/>
            <person name="Kruys A."/>
            <person name="Hutchinson M.I."/>
            <person name="Powell A.J."/>
            <person name="Barry K."/>
            <person name="Miller A.N."/>
            <person name="Grigoriev I.V."/>
            <person name="Debuchy R."/>
            <person name="Gladieux P."/>
            <person name="Thoren M.H."/>
            <person name="Johannesson H."/>
        </authorList>
    </citation>
    <scope>NUCLEOTIDE SEQUENCE</scope>
    <source>
        <strain evidence="9">CBS 359.72</strain>
    </source>
</reference>
<evidence type="ECO:0000256" key="7">
    <source>
        <dbReference type="ARBA" id="ARBA00023033"/>
    </source>
</evidence>
<evidence type="ECO:0000256" key="4">
    <source>
        <dbReference type="ARBA" id="ARBA00022827"/>
    </source>
</evidence>
<keyword evidence="3" id="KW-0479">Metal-binding</keyword>
<dbReference type="Proteomes" id="UP001303647">
    <property type="component" value="Unassembled WGS sequence"/>
</dbReference>
<proteinExistence type="inferred from homology"/>
<dbReference type="InterPro" id="IPR036188">
    <property type="entry name" value="FAD/NAD-bd_sf"/>
</dbReference>
<dbReference type="PRINTS" id="PR00420">
    <property type="entry name" value="RNGMNOXGNASE"/>
</dbReference>
<dbReference type="Gene3D" id="3.40.30.120">
    <property type="match status" value="1"/>
</dbReference>
<evidence type="ECO:0000256" key="6">
    <source>
        <dbReference type="ARBA" id="ARBA00023004"/>
    </source>
</evidence>
<evidence type="ECO:0000313" key="10">
    <source>
        <dbReference type="Proteomes" id="UP001303647"/>
    </source>
</evidence>
<evidence type="ECO:0000256" key="3">
    <source>
        <dbReference type="ARBA" id="ARBA00022723"/>
    </source>
</evidence>
<dbReference type="EMBL" id="MU857756">
    <property type="protein sequence ID" value="KAK4244123.1"/>
    <property type="molecule type" value="Genomic_DNA"/>
</dbReference>
<keyword evidence="4" id="KW-0274">FAD</keyword>
<dbReference type="InterPro" id="IPR001128">
    <property type="entry name" value="Cyt_P450"/>
</dbReference>
<dbReference type="GO" id="GO:0005506">
    <property type="term" value="F:iron ion binding"/>
    <property type="evidence" value="ECO:0007669"/>
    <property type="project" value="InterPro"/>
</dbReference>
<comment type="caution">
    <text evidence="9">The sequence shown here is derived from an EMBL/GenBank/DDBJ whole genome shotgun (WGS) entry which is preliminary data.</text>
</comment>
<evidence type="ECO:0000256" key="1">
    <source>
        <dbReference type="ARBA" id="ARBA00010617"/>
    </source>
</evidence>
<dbReference type="Gene3D" id="3.50.50.60">
    <property type="entry name" value="FAD/NAD(P)-binding domain"/>
    <property type="match status" value="1"/>
</dbReference>
<dbReference type="AlphaFoldDB" id="A0AAN7CL51"/>
<organism evidence="9 10">
    <name type="scientific">Corynascus novoguineensis</name>
    <dbReference type="NCBI Taxonomy" id="1126955"/>
    <lineage>
        <taxon>Eukaryota</taxon>
        <taxon>Fungi</taxon>
        <taxon>Dikarya</taxon>
        <taxon>Ascomycota</taxon>
        <taxon>Pezizomycotina</taxon>
        <taxon>Sordariomycetes</taxon>
        <taxon>Sordariomycetidae</taxon>
        <taxon>Sordariales</taxon>
        <taxon>Chaetomiaceae</taxon>
        <taxon>Corynascus</taxon>
    </lineage>
</organism>
<dbReference type="Pfam" id="PF01494">
    <property type="entry name" value="FAD_binding_3"/>
    <property type="match status" value="1"/>
</dbReference>
<evidence type="ECO:0000256" key="5">
    <source>
        <dbReference type="ARBA" id="ARBA00023002"/>
    </source>
</evidence>
<comment type="similarity">
    <text evidence="1">Belongs to the cytochrome P450 family.</text>
</comment>
<feature type="domain" description="FAD-binding" evidence="8">
    <location>
        <begin position="7"/>
        <end position="377"/>
    </location>
</feature>
<keyword evidence="6" id="KW-0408">Iron</keyword>
<reference evidence="9" key="1">
    <citation type="journal article" date="2023" name="Mol. Phylogenet. Evol.">
        <title>Genome-scale phylogeny and comparative genomics of the fungal order Sordariales.</title>
        <authorList>
            <person name="Hensen N."/>
            <person name="Bonometti L."/>
            <person name="Westerberg I."/>
            <person name="Brannstrom I.O."/>
            <person name="Guillou S."/>
            <person name="Cros-Aarteil S."/>
            <person name="Calhoun S."/>
            <person name="Haridas S."/>
            <person name="Kuo A."/>
            <person name="Mondo S."/>
            <person name="Pangilinan J."/>
            <person name="Riley R."/>
            <person name="LaButti K."/>
            <person name="Andreopoulos B."/>
            <person name="Lipzen A."/>
            <person name="Chen C."/>
            <person name="Yan M."/>
            <person name="Daum C."/>
            <person name="Ng V."/>
            <person name="Clum A."/>
            <person name="Steindorff A."/>
            <person name="Ohm R.A."/>
            <person name="Martin F."/>
            <person name="Silar P."/>
            <person name="Natvig D.O."/>
            <person name="Lalanne C."/>
            <person name="Gautier V."/>
            <person name="Ament-Velasquez S.L."/>
            <person name="Kruys A."/>
            <person name="Hutchinson M.I."/>
            <person name="Powell A.J."/>
            <person name="Barry K."/>
            <person name="Miller A.N."/>
            <person name="Grigoriev I.V."/>
            <person name="Debuchy R."/>
            <person name="Gladieux P."/>
            <person name="Hiltunen Thoren M."/>
            <person name="Johannesson H."/>
        </authorList>
    </citation>
    <scope>NUCLEOTIDE SEQUENCE</scope>
    <source>
        <strain evidence="9">CBS 359.72</strain>
    </source>
</reference>
<dbReference type="PROSITE" id="PS51257">
    <property type="entry name" value="PROKAR_LIPOPROTEIN"/>
    <property type="match status" value="1"/>
</dbReference>
<accession>A0AAN7CL51</accession>
<dbReference type="PANTHER" id="PTHR46300:SF2">
    <property type="entry name" value="CYTOCHROME P450 MONOOXYGENASE ALNH-RELATED"/>
    <property type="match status" value="1"/>
</dbReference>
<dbReference type="InterPro" id="IPR002938">
    <property type="entry name" value="FAD-bd"/>
</dbReference>
<dbReference type="InterPro" id="IPR036396">
    <property type="entry name" value="Cyt_P450_sf"/>
</dbReference>
<dbReference type="SUPFAM" id="SSF48264">
    <property type="entry name" value="Cytochrome P450"/>
    <property type="match status" value="1"/>
</dbReference>
<evidence type="ECO:0000313" key="9">
    <source>
        <dbReference type="EMBL" id="KAK4244123.1"/>
    </source>
</evidence>
<dbReference type="GO" id="GO:0004497">
    <property type="term" value="F:monooxygenase activity"/>
    <property type="evidence" value="ECO:0007669"/>
    <property type="project" value="UniProtKB-KW"/>
</dbReference>